<accession>A0ACB7S0V7</accession>
<protein>
    <submittedName>
        <fullName evidence="1">Uncharacterized protein</fullName>
    </submittedName>
</protein>
<name>A0ACB7S0V7_HYAAI</name>
<gene>
    <name evidence="1" type="ORF">HPB50_022167</name>
</gene>
<reference evidence="1" key="1">
    <citation type="submission" date="2020-05" db="EMBL/GenBank/DDBJ databases">
        <title>Large-scale comparative analyses of tick genomes elucidate their genetic diversity and vector capacities.</title>
        <authorList>
            <person name="Jia N."/>
            <person name="Wang J."/>
            <person name="Shi W."/>
            <person name="Du L."/>
            <person name="Sun Y."/>
            <person name="Zhan W."/>
            <person name="Jiang J."/>
            <person name="Wang Q."/>
            <person name="Zhang B."/>
            <person name="Ji P."/>
            <person name="Sakyi L.B."/>
            <person name="Cui X."/>
            <person name="Yuan T."/>
            <person name="Jiang B."/>
            <person name="Yang W."/>
            <person name="Lam T.T.-Y."/>
            <person name="Chang Q."/>
            <person name="Ding S."/>
            <person name="Wang X."/>
            <person name="Zhu J."/>
            <person name="Ruan X."/>
            <person name="Zhao L."/>
            <person name="Wei J."/>
            <person name="Que T."/>
            <person name="Du C."/>
            <person name="Cheng J."/>
            <person name="Dai P."/>
            <person name="Han X."/>
            <person name="Huang E."/>
            <person name="Gao Y."/>
            <person name="Liu J."/>
            <person name="Shao H."/>
            <person name="Ye R."/>
            <person name="Li L."/>
            <person name="Wei W."/>
            <person name="Wang X."/>
            <person name="Wang C."/>
            <person name="Yang T."/>
            <person name="Huo Q."/>
            <person name="Li W."/>
            <person name="Guo W."/>
            <person name="Chen H."/>
            <person name="Zhou L."/>
            <person name="Ni X."/>
            <person name="Tian J."/>
            <person name="Zhou Y."/>
            <person name="Sheng Y."/>
            <person name="Liu T."/>
            <person name="Pan Y."/>
            <person name="Xia L."/>
            <person name="Li J."/>
            <person name="Zhao F."/>
            <person name="Cao W."/>
        </authorList>
    </citation>
    <scope>NUCLEOTIDE SEQUENCE</scope>
    <source>
        <strain evidence="1">Hyas-2018</strain>
    </source>
</reference>
<sequence>MLAHAPLYMQIGLWCYFSGGGLAKLTDGAHRPAKTPLFSPTYTLEHSCRHNAGAASGEPWPYLHVDGEYCAPTSSTMTSSGGYQHAEFLGLKEAAVATIFSGLGGTALTMLAHVPLCMQRSAAQVLEDWSHRNSRRFTNDRVAAYEVSLPSLVASPILRDRR</sequence>
<keyword evidence="2" id="KW-1185">Reference proteome</keyword>
<comment type="caution">
    <text evidence="1">The sequence shown here is derived from an EMBL/GenBank/DDBJ whole genome shotgun (WGS) entry which is preliminary data.</text>
</comment>
<dbReference type="EMBL" id="CM023487">
    <property type="protein sequence ID" value="KAH6926782.1"/>
    <property type="molecule type" value="Genomic_DNA"/>
</dbReference>
<organism evidence="1 2">
    <name type="scientific">Hyalomma asiaticum</name>
    <name type="common">Tick</name>
    <dbReference type="NCBI Taxonomy" id="266040"/>
    <lineage>
        <taxon>Eukaryota</taxon>
        <taxon>Metazoa</taxon>
        <taxon>Ecdysozoa</taxon>
        <taxon>Arthropoda</taxon>
        <taxon>Chelicerata</taxon>
        <taxon>Arachnida</taxon>
        <taxon>Acari</taxon>
        <taxon>Parasitiformes</taxon>
        <taxon>Ixodida</taxon>
        <taxon>Ixodoidea</taxon>
        <taxon>Ixodidae</taxon>
        <taxon>Hyalomminae</taxon>
        <taxon>Hyalomma</taxon>
    </lineage>
</organism>
<dbReference type="Proteomes" id="UP000821845">
    <property type="component" value="Chromosome 7"/>
</dbReference>
<proteinExistence type="predicted"/>
<evidence type="ECO:0000313" key="1">
    <source>
        <dbReference type="EMBL" id="KAH6926782.1"/>
    </source>
</evidence>
<evidence type="ECO:0000313" key="2">
    <source>
        <dbReference type="Proteomes" id="UP000821845"/>
    </source>
</evidence>